<evidence type="ECO:0000256" key="7">
    <source>
        <dbReference type="ARBA" id="ARBA00023242"/>
    </source>
</evidence>
<dbReference type="Pfam" id="PF00096">
    <property type="entry name" value="zf-C2H2"/>
    <property type="match status" value="1"/>
</dbReference>
<dbReference type="SUPFAM" id="SSF57667">
    <property type="entry name" value="beta-beta-alpha zinc fingers"/>
    <property type="match status" value="1"/>
</dbReference>
<protein>
    <recommendedName>
        <fullName evidence="10">C2H2-type domain-containing protein</fullName>
    </recommendedName>
</protein>
<accession>W6MTR2</accession>
<dbReference type="FunFam" id="3.30.160.60:FF:001382">
    <property type="entry name" value="Transcriptional repressor"/>
    <property type="match status" value="1"/>
</dbReference>
<evidence type="ECO:0000256" key="9">
    <source>
        <dbReference type="SAM" id="MobiDB-lite"/>
    </source>
</evidence>
<keyword evidence="6" id="KW-0862">Zinc</keyword>
<dbReference type="InterPro" id="IPR036236">
    <property type="entry name" value="Znf_C2H2_sf"/>
</dbReference>
<dbReference type="GO" id="GO:0000981">
    <property type="term" value="F:DNA-binding transcription factor activity, RNA polymerase II-specific"/>
    <property type="evidence" value="ECO:0007669"/>
    <property type="project" value="TreeGrafter"/>
</dbReference>
<dbReference type="PROSITE" id="PS00028">
    <property type="entry name" value="ZINC_FINGER_C2H2_1"/>
    <property type="match status" value="2"/>
</dbReference>
<dbReference type="PANTHER" id="PTHR14003:SF19">
    <property type="entry name" value="YY2 TRANSCRIPTION FACTOR"/>
    <property type="match status" value="1"/>
</dbReference>
<dbReference type="GO" id="GO:0008270">
    <property type="term" value="F:zinc ion binding"/>
    <property type="evidence" value="ECO:0007669"/>
    <property type="project" value="UniProtKB-KW"/>
</dbReference>
<evidence type="ECO:0000256" key="8">
    <source>
        <dbReference type="PROSITE-ProRule" id="PRU00042"/>
    </source>
</evidence>
<keyword evidence="12" id="KW-1185">Reference proteome</keyword>
<dbReference type="Gene3D" id="3.30.160.60">
    <property type="entry name" value="Classic Zinc Finger"/>
    <property type="match status" value="2"/>
</dbReference>
<dbReference type="STRING" id="1382522.W6MTR2"/>
<dbReference type="SMART" id="SM00355">
    <property type="entry name" value="ZnF_C2H2"/>
    <property type="match status" value="2"/>
</dbReference>
<proteinExistence type="predicted"/>
<dbReference type="PANTHER" id="PTHR14003">
    <property type="entry name" value="TRANSCRIPTIONAL REPRESSOR PROTEIN YY"/>
    <property type="match status" value="1"/>
</dbReference>
<organism evidence="11 12">
    <name type="scientific">Kuraishia capsulata CBS 1993</name>
    <dbReference type="NCBI Taxonomy" id="1382522"/>
    <lineage>
        <taxon>Eukaryota</taxon>
        <taxon>Fungi</taxon>
        <taxon>Dikarya</taxon>
        <taxon>Ascomycota</taxon>
        <taxon>Saccharomycotina</taxon>
        <taxon>Pichiomycetes</taxon>
        <taxon>Pichiales</taxon>
        <taxon>Pichiaceae</taxon>
        <taxon>Kuraishia</taxon>
    </lineage>
</organism>
<dbReference type="GO" id="GO:0005634">
    <property type="term" value="C:nucleus"/>
    <property type="evidence" value="ECO:0007669"/>
    <property type="project" value="UniProtKB-SubCell"/>
</dbReference>
<comment type="subcellular location">
    <subcellularLocation>
        <location evidence="1">Nucleus</location>
    </subcellularLocation>
</comment>
<evidence type="ECO:0000256" key="6">
    <source>
        <dbReference type="ARBA" id="ARBA00022833"/>
    </source>
</evidence>
<reference evidence="11" key="2">
    <citation type="submission" date="2014-02" db="EMBL/GenBank/DDBJ databases">
        <title>Complete DNA sequence of /Kuraishia capsulata/ illustrates novel genomic features among budding yeasts (/Saccharomycotina/).</title>
        <authorList>
            <person name="Morales L."/>
            <person name="Noel B."/>
            <person name="Porcel B."/>
            <person name="Marcet-Houben M."/>
            <person name="Hullo M-F."/>
            <person name="Sacerdot C."/>
            <person name="Tekaia F."/>
            <person name="Leh-Louis V."/>
            <person name="Despons L."/>
            <person name="Khanna V."/>
            <person name="Aury J-M."/>
            <person name="Barbe V."/>
            <person name="Couloux A."/>
            <person name="Labadie K."/>
            <person name="Pelletier E."/>
            <person name="Souciet J-L."/>
            <person name="Boekhout T."/>
            <person name="Gabaldon T."/>
            <person name="Wincker P."/>
            <person name="Dujon B."/>
        </authorList>
    </citation>
    <scope>NUCLEOTIDE SEQUENCE</scope>
    <source>
        <strain evidence="11">CBS 1993</strain>
    </source>
</reference>
<dbReference type="EMBL" id="HG793125">
    <property type="protein sequence ID" value="CDK25195.1"/>
    <property type="molecule type" value="Genomic_DNA"/>
</dbReference>
<evidence type="ECO:0000256" key="1">
    <source>
        <dbReference type="ARBA" id="ARBA00004123"/>
    </source>
</evidence>
<dbReference type="GeneID" id="34518595"/>
<evidence type="ECO:0000313" key="12">
    <source>
        <dbReference type="Proteomes" id="UP000019384"/>
    </source>
</evidence>
<dbReference type="GO" id="GO:0005667">
    <property type="term" value="C:transcription regulator complex"/>
    <property type="evidence" value="ECO:0007669"/>
    <property type="project" value="TreeGrafter"/>
</dbReference>
<keyword evidence="4" id="KW-0677">Repeat</keyword>
<dbReference type="GO" id="GO:0000978">
    <property type="term" value="F:RNA polymerase II cis-regulatory region sequence-specific DNA binding"/>
    <property type="evidence" value="ECO:0007669"/>
    <property type="project" value="TreeGrafter"/>
</dbReference>
<evidence type="ECO:0000256" key="5">
    <source>
        <dbReference type="ARBA" id="ARBA00022771"/>
    </source>
</evidence>
<evidence type="ECO:0000256" key="3">
    <source>
        <dbReference type="ARBA" id="ARBA00022723"/>
    </source>
</evidence>
<dbReference type="GO" id="GO:0000122">
    <property type="term" value="P:negative regulation of transcription by RNA polymerase II"/>
    <property type="evidence" value="ECO:0007669"/>
    <property type="project" value="UniProtKB-ARBA"/>
</dbReference>
<dbReference type="RefSeq" id="XP_022457207.1">
    <property type="nucleotide sequence ID" value="XM_022605771.1"/>
</dbReference>
<dbReference type="Proteomes" id="UP000019384">
    <property type="component" value="Unassembled WGS sequence"/>
</dbReference>
<dbReference type="AlphaFoldDB" id="W6MTR2"/>
<keyword evidence="7" id="KW-0539">Nucleus</keyword>
<dbReference type="GO" id="GO:0000785">
    <property type="term" value="C:chromatin"/>
    <property type="evidence" value="ECO:0007669"/>
    <property type="project" value="TreeGrafter"/>
</dbReference>
<keyword evidence="5 8" id="KW-0863">Zinc-finger</keyword>
<dbReference type="HOGENOM" id="CLU_1294601_0_0_1"/>
<dbReference type="PROSITE" id="PS50157">
    <property type="entry name" value="ZINC_FINGER_C2H2_2"/>
    <property type="match status" value="1"/>
</dbReference>
<evidence type="ECO:0000259" key="10">
    <source>
        <dbReference type="PROSITE" id="PS50157"/>
    </source>
</evidence>
<evidence type="ECO:0000313" key="11">
    <source>
        <dbReference type="EMBL" id="CDK25195.1"/>
    </source>
</evidence>
<feature type="region of interest" description="Disordered" evidence="9">
    <location>
        <begin position="1"/>
        <end position="24"/>
    </location>
</feature>
<feature type="domain" description="C2H2-type" evidence="10">
    <location>
        <begin position="147"/>
        <end position="174"/>
    </location>
</feature>
<evidence type="ECO:0000256" key="2">
    <source>
        <dbReference type="ARBA" id="ARBA00022491"/>
    </source>
</evidence>
<keyword evidence="2" id="KW-0678">Repressor</keyword>
<feature type="compositionally biased region" description="Polar residues" evidence="9">
    <location>
        <begin position="95"/>
        <end position="111"/>
    </location>
</feature>
<dbReference type="InterPro" id="IPR013087">
    <property type="entry name" value="Znf_C2H2_type"/>
</dbReference>
<reference evidence="11" key="1">
    <citation type="submission" date="2013-12" db="EMBL/GenBank/DDBJ databases">
        <authorList>
            <person name="Genoscope - CEA"/>
        </authorList>
    </citation>
    <scope>NUCLEOTIDE SEQUENCE</scope>
    <source>
        <strain evidence="11">CBS 1993</strain>
    </source>
</reference>
<dbReference type="OrthoDB" id="6365676at2759"/>
<dbReference type="GO" id="GO:0060258">
    <property type="term" value="P:negative regulation of filamentous growth"/>
    <property type="evidence" value="ECO:0007669"/>
    <property type="project" value="UniProtKB-ARBA"/>
</dbReference>
<feature type="region of interest" description="Disordered" evidence="9">
    <location>
        <begin position="86"/>
        <end position="132"/>
    </location>
</feature>
<keyword evidence="3" id="KW-0479">Metal-binding</keyword>
<sequence length="213" mass="24008">MQRLAQNHTDGRLTPHPSDPARISLPPIRNLFNEIQQSHLLPTMIPKEPLHSMNMNIYTSDFNRVPASFDKDHLRQDFQQQHAPAGFGSVESLGSPLSCTGSTSSRTSMSDTESRETAPTEPVSPEQFPIALEDKSTTLLSSTPRKYKCQMCGRPFTTSGHLARHSRIHTGERKHPCPHEGCDARFSRQDNCMQHYKTHLNAPMGRRGKKRKP</sequence>
<evidence type="ECO:0000256" key="4">
    <source>
        <dbReference type="ARBA" id="ARBA00022737"/>
    </source>
</evidence>
<name>W6MTR2_9ASCO</name>
<gene>
    <name evidence="11" type="ORF">KUCA_T00001162001</name>
</gene>